<name>A0A7N0U8Z5_KALFE</name>
<keyword evidence="3" id="KW-1185">Reference proteome</keyword>
<keyword evidence="1" id="KW-0472">Membrane</keyword>
<evidence type="ECO:0000256" key="1">
    <source>
        <dbReference type="SAM" id="Phobius"/>
    </source>
</evidence>
<evidence type="ECO:0008006" key="4">
    <source>
        <dbReference type="Google" id="ProtNLM"/>
    </source>
</evidence>
<dbReference type="Gramene" id="Kaladp0058s0238.1.v1.1">
    <property type="protein sequence ID" value="Kaladp0058s0238.1.v1.1"/>
    <property type="gene ID" value="Kaladp0058s0238.v1.1"/>
</dbReference>
<organism evidence="2 3">
    <name type="scientific">Kalanchoe fedtschenkoi</name>
    <name type="common">Lavender scallops</name>
    <name type="synonym">South American air plant</name>
    <dbReference type="NCBI Taxonomy" id="63787"/>
    <lineage>
        <taxon>Eukaryota</taxon>
        <taxon>Viridiplantae</taxon>
        <taxon>Streptophyta</taxon>
        <taxon>Embryophyta</taxon>
        <taxon>Tracheophyta</taxon>
        <taxon>Spermatophyta</taxon>
        <taxon>Magnoliopsida</taxon>
        <taxon>eudicotyledons</taxon>
        <taxon>Gunneridae</taxon>
        <taxon>Pentapetalae</taxon>
        <taxon>Saxifragales</taxon>
        <taxon>Crassulaceae</taxon>
        <taxon>Kalanchoe</taxon>
    </lineage>
</organism>
<dbReference type="AlphaFoldDB" id="A0A7N0U8Z5"/>
<proteinExistence type="predicted"/>
<feature type="transmembrane region" description="Helical" evidence="1">
    <location>
        <begin position="12"/>
        <end position="33"/>
    </location>
</feature>
<keyword evidence="1" id="KW-1133">Transmembrane helix</keyword>
<evidence type="ECO:0000313" key="3">
    <source>
        <dbReference type="Proteomes" id="UP000594263"/>
    </source>
</evidence>
<sequence length="278" mass="30908">MPTYCRSFLAFVLKFLIFLQTSIGVCMIMYSLFMLDQRDRHAVPDIPALPPAAASPAPSSPMLLNLGNYRAILGVEMVSGMDDEIGLIFSKLPAPWFIYAFMGMGILTLCISCIGHIAAEAINGCCLSLYSLLITIFLLLEAVCVSFIALNHHWKEDLPYDPTGELHDLLSFIETNQDIFKWVGFVELIIQAMSLLLAFALSAMVSTQSEEDYDCEEGNYYDGRGRSSLVSPQSSQLHGSALTNSRNYFSEIWSSRMRGKYGLNSSGTEYVSLNQQLQ</sequence>
<protein>
    <recommendedName>
        <fullName evidence="4">Tetraspanin-18</fullName>
    </recommendedName>
</protein>
<feature type="transmembrane region" description="Helical" evidence="1">
    <location>
        <begin position="129"/>
        <end position="150"/>
    </location>
</feature>
<keyword evidence="1" id="KW-0812">Transmembrane</keyword>
<feature type="transmembrane region" description="Helical" evidence="1">
    <location>
        <begin position="179"/>
        <end position="201"/>
    </location>
</feature>
<feature type="transmembrane region" description="Helical" evidence="1">
    <location>
        <begin position="96"/>
        <end position="117"/>
    </location>
</feature>
<accession>A0A7N0U8Z5</accession>
<dbReference type="EnsemblPlants" id="Kaladp0058s0238.1.v1.1">
    <property type="protein sequence ID" value="Kaladp0058s0238.1.v1.1"/>
    <property type="gene ID" value="Kaladp0058s0238.v1.1"/>
</dbReference>
<evidence type="ECO:0000313" key="2">
    <source>
        <dbReference type="EnsemblPlants" id="Kaladp0058s0238.1.v1.1"/>
    </source>
</evidence>
<reference evidence="2" key="1">
    <citation type="submission" date="2021-01" db="UniProtKB">
        <authorList>
            <consortium name="EnsemblPlants"/>
        </authorList>
    </citation>
    <scope>IDENTIFICATION</scope>
</reference>
<dbReference type="Proteomes" id="UP000594263">
    <property type="component" value="Unplaced"/>
</dbReference>
<dbReference type="OMA" id="DAINGCC"/>